<feature type="chain" id="PRO_5046692094" evidence="1">
    <location>
        <begin position="37"/>
        <end position="538"/>
    </location>
</feature>
<name>A0ABN2N6M3_9MICO</name>
<evidence type="ECO:0000313" key="3">
    <source>
        <dbReference type="EMBL" id="GAA1855268.1"/>
    </source>
</evidence>
<gene>
    <name evidence="3" type="ORF">GCM10009751_10140</name>
</gene>
<dbReference type="PROSITE" id="PS50234">
    <property type="entry name" value="VWFA"/>
    <property type="match status" value="1"/>
</dbReference>
<accession>A0ABN2N6M3</accession>
<dbReference type="SUPFAM" id="SSF53850">
    <property type="entry name" value="Periplasmic binding protein-like II"/>
    <property type="match status" value="1"/>
</dbReference>
<protein>
    <submittedName>
        <fullName evidence="3">Substrate-binding domain-containing protein</fullName>
    </submittedName>
</protein>
<dbReference type="Proteomes" id="UP001501094">
    <property type="component" value="Unassembled WGS sequence"/>
</dbReference>
<dbReference type="PROSITE" id="PS51257">
    <property type="entry name" value="PROKAR_LIPOPROTEIN"/>
    <property type="match status" value="1"/>
</dbReference>
<feature type="domain" description="VWFA" evidence="2">
    <location>
        <begin position="345"/>
        <end position="532"/>
    </location>
</feature>
<reference evidence="3 4" key="1">
    <citation type="journal article" date="2019" name="Int. J. Syst. Evol. Microbiol.">
        <title>The Global Catalogue of Microorganisms (GCM) 10K type strain sequencing project: providing services to taxonomists for standard genome sequencing and annotation.</title>
        <authorList>
            <consortium name="The Broad Institute Genomics Platform"/>
            <consortium name="The Broad Institute Genome Sequencing Center for Infectious Disease"/>
            <person name="Wu L."/>
            <person name="Ma J."/>
        </authorList>
    </citation>
    <scope>NUCLEOTIDE SEQUENCE [LARGE SCALE GENOMIC DNA]</scope>
    <source>
        <strain evidence="3 4">JCM 14326</strain>
    </source>
</reference>
<dbReference type="SUPFAM" id="SSF53300">
    <property type="entry name" value="vWA-like"/>
    <property type="match status" value="1"/>
</dbReference>
<dbReference type="SMART" id="SM00327">
    <property type="entry name" value="VWA"/>
    <property type="match status" value="1"/>
</dbReference>
<evidence type="ECO:0000313" key="4">
    <source>
        <dbReference type="Proteomes" id="UP001501094"/>
    </source>
</evidence>
<dbReference type="InterPro" id="IPR002035">
    <property type="entry name" value="VWF_A"/>
</dbReference>
<evidence type="ECO:0000259" key="2">
    <source>
        <dbReference type="PROSITE" id="PS50234"/>
    </source>
</evidence>
<dbReference type="Gene3D" id="3.40.50.410">
    <property type="entry name" value="von Willebrand factor, type A domain"/>
    <property type="match status" value="1"/>
</dbReference>
<dbReference type="Pfam" id="PF00092">
    <property type="entry name" value="VWA"/>
    <property type="match status" value="1"/>
</dbReference>
<keyword evidence="4" id="KW-1185">Reference proteome</keyword>
<proteinExistence type="predicted"/>
<dbReference type="InterPro" id="IPR036465">
    <property type="entry name" value="vWFA_dom_sf"/>
</dbReference>
<dbReference type="CDD" id="cd00198">
    <property type="entry name" value="vWFA"/>
    <property type="match status" value="1"/>
</dbReference>
<keyword evidence="1" id="KW-0732">Signal</keyword>
<dbReference type="EMBL" id="BAAANL010000002">
    <property type="protein sequence ID" value="GAA1855268.1"/>
    <property type="molecule type" value="Genomic_DNA"/>
</dbReference>
<dbReference type="RefSeq" id="WP_344100216.1">
    <property type="nucleotide sequence ID" value="NZ_BAAANL010000002.1"/>
</dbReference>
<organism evidence="3 4">
    <name type="scientific">Myceligenerans crystallogenes</name>
    <dbReference type="NCBI Taxonomy" id="316335"/>
    <lineage>
        <taxon>Bacteria</taxon>
        <taxon>Bacillati</taxon>
        <taxon>Actinomycetota</taxon>
        <taxon>Actinomycetes</taxon>
        <taxon>Micrococcales</taxon>
        <taxon>Promicromonosporaceae</taxon>
        <taxon>Myceligenerans</taxon>
    </lineage>
</organism>
<evidence type="ECO:0000256" key="1">
    <source>
        <dbReference type="SAM" id="SignalP"/>
    </source>
</evidence>
<sequence length="538" mass="56731">MRSRRIRPHTTPAVTRAAAAALAAALALTAASCTTALERDEAALHVVASSELSDLEPLLAGLSEATGVRIDLEYMGTLEATRVVLEQPDRYDAAWLASDAYFQLRSGDWPEDRPLPLREPIMSTPVVLGLRPEAADALRRTAPDPDHLSWADVADQAAAGTLSYGMADPARSFSGLAAMVGVATAAAGTGTALRADDVACNRLGGFLAGRTLEAPDSRRLADAYRADPAAADGLIGYESVLLGLNEQLAEPLEIIQPQDGIVMADYPLMLLDPRRRTAFDAVVGHLTAPRTQRELMTTTLRRPVDPEVPRLDVLRGELGNALYFPGDPGVVDQLVAAARDAGPGTTVLALDFSRSMRGGRIAELRATLGGLAGQDRSATGRFVRFYRGETVVVLRFGRGVLERREFAVDDAASLAGIEAFAAADEFDGGTAVWSALEEAYAVASDAVAAGDGPVTVVLMTDGENNSGTTPEAFTRRYEALPAEVRAVPAYTIRYGDADPAELTRIADLTGGRMLDAGPGTDDGALLQAFQETRGCGAG</sequence>
<comment type="caution">
    <text evidence="3">The sequence shown here is derived from an EMBL/GenBank/DDBJ whole genome shotgun (WGS) entry which is preliminary data.</text>
</comment>
<feature type="signal peptide" evidence="1">
    <location>
        <begin position="1"/>
        <end position="36"/>
    </location>
</feature>